<accession>A0A425XYG2</accession>
<keyword evidence="4" id="KW-1185">Reference proteome</keyword>
<dbReference type="Pfam" id="PF07995">
    <property type="entry name" value="GSDH"/>
    <property type="match status" value="1"/>
</dbReference>
<feature type="domain" description="Glucose/Sorbosone dehydrogenase" evidence="2">
    <location>
        <begin position="44"/>
        <end position="365"/>
    </location>
</feature>
<dbReference type="EMBL" id="QQWG01000016">
    <property type="protein sequence ID" value="RRG19862.1"/>
    <property type="molecule type" value="Genomic_DNA"/>
</dbReference>
<evidence type="ECO:0000313" key="3">
    <source>
        <dbReference type="EMBL" id="RRG19862.1"/>
    </source>
</evidence>
<dbReference type="InterPro" id="IPR011042">
    <property type="entry name" value="6-blade_b-propeller_TolB-like"/>
</dbReference>
<evidence type="ECO:0000259" key="2">
    <source>
        <dbReference type="Pfam" id="PF07995"/>
    </source>
</evidence>
<feature type="signal peptide" evidence="1">
    <location>
        <begin position="1"/>
        <end position="17"/>
    </location>
</feature>
<dbReference type="Proteomes" id="UP000285794">
    <property type="component" value="Unassembled WGS sequence"/>
</dbReference>
<protein>
    <submittedName>
        <fullName evidence="3">PQQ-dependent sugar dehydrogenase</fullName>
    </submittedName>
</protein>
<name>A0A425XYG2_9BACT</name>
<dbReference type="SUPFAM" id="SSF50952">
    <property type="entry name" value="Soluble quinoprotein glucose dehydrogenase"/>
    <property type="match status" value="1"/>
</dbReference>
<proteinExistence type="predicted"/>
<comment type="caution">
    <text evidence="3">The sequence shown here is derived from an EMBL/GenBank/DDBJ whole genome shotgun (WGS) entry which is preliminary data.</text>
</comment>
<dbReference type="AlphaFoldDB" id="A0A425XYG2"/>
<dbReference type="InterPro" id="IPR011041">
    <property type="entry name" value="Quinoprot_gluc/sorb_DH_b-prop"/>
</dbReference>
<dbReference type="RefSeq" id="WP_125031518.1">
    <property type="nucleotide sequence ID" value="NZ_JAPXVP010000014.1"/>
</dbReference>
<evidence type="ECO:0000313" key="4">
    <source>
        <dbReference type="Proteomes" id="UP000285794"/>
    </source>
</evidence>
<sequence length="374" mass="42030">MKISAPILLFLSVSLLAQCQNKQNSTPIENNPTSISYELIVDDLTIPWAMAFLPDKSLLITEKSGILYHFIEGEKIEIEGLPDILMRGQGGLMDIVLHPNYEENNLIYFSYISTQGDGEGSNTAIMRAKLDAERNILTDNQLLYKASPNSTKEHHFGSRITFDNNGYLYFTIGDRGDRDVNPQDINRDCGKVYRLYDDGRIPADNPFAGQIGAKEAIYSFGHRNAQGLTKHPETGKIWEHEHGPKGGDEINIIEKGKNYGWPVISYGINYDGTTFTDITHKEGMEQPIHYWTPSIAPSGMCFITSDIYKGWKGNLLVGSLVFQHLELLTIKDDQVVNREKLLPDIGRVRDVRIGPDGYIYVAVESKGIFRLSPK</sequence>
<reference evidence="3 4" key="1">
    <citation type="submission" date="2018-07" db="EMBL/GenBank/DDBJ databases">
        <title>Draft genome sequence of Ancylomarina sp. M1P.</title>
        <authorList>
            <person name="Yadav S."/>
            <person name="Villanueva L."/>
            <person name="Damste J.S.S."/>
        </authorList>
    </citation>
    <scope>NUCLEOTIDE SEQUENCE [LARGE SCALE GENOMIC DNA]</scope>
    <source>
        <strain evidence="3 4">M1P</strain>
    </source>
</reference>
<dbReference type="Gene3D" id="2.120.10.30">
    <property type="entry name" value="TolB, C-terminal domain"/>
    <property type="match status" value="1"/>
</dbReference>
<feature type="chain" id="PRO_5019375149" evidence="1">
    <location>
        <begin position="18"/>
        <end position="374"/>
    </location>
</feature>
<dbReference type="PANTHER" id="PTHR19328">
    <property type="entry name" value="HEDGEHOG-INTERACTING PROTEIN"/>
    <property type="match status" value="1"/>
</dbReference>
<organism evidence="3 4">
    <name type="scientific">Ancylomarina euxinus</name>
    <dbReference type="NCBI Taxonomy" id="2283627"/>
    <lineage>
        <taxon>Bacteria</taxon>
        <taxon>Pseudomonadati</taxon>
        <taxon>Bacteroidota</taxon>
        <taxon>Bacteroidia</taxon>
        <taxon>Marinilabiliales</taxon>
        <taxon>Marinifilaceae</taxon>
        <taxon>Ancylomarina</taxon>
    </lineage>
</organism>
<dbReference type="OrthoDB" id="9770043at2"/>
<dbReference type="PANTHER" id="PTHR19328:SF75">
    <property type="entry name" value="ALDOSE SUGAR DEHYDROGENASE YLII"/>
    <property type="match status" value="1"/>
</dbReference>
<gene>
    <name evidence="3" type="ORF">DWB61_14035</name>
</gene>
<evidence type="ECO:0000256" key="1">
    <source>
        <dbReference type="SAM" id="SignalP"/>
    </source>
</evidence>
<keyword evidence="1" id="KW-0732">Signal</keyword>
<dbReference type="InterPro" id="IPR012938">
    <property type="entry name" value="Glc/Sorbosone_DH"/>
</dbReference>